<feature type="compositionally biased region" description="Low complexity" evidence="1">
    <location>
        <begin position="9"/>
        <end position="24"/>
    </location>
</feature>
<reference evidence="2" key="1">
    <citation type="journal article" date="2023" name="IMA Fungus">
        <title>Comparative genomic study of the Penicillium genus elucidates a diverse pangenome and 15 lateral gene transfer events.</title>
        <authorList>
            <person name="Petersen C."/>
            <person name="Sorensen T."/>
            <person name="Nielsen M.R."/>
            <person name="Sondergaard T.E."/>
            <person name="Sorensen J.L."/>
            <person name="Fitzpatrick D.A."/>
            <person name="Frisvad J.C."/>
            <person name="Nielsen K.L."/>
        </authorList>
    </citation>
    <scope>NUCLEOTIDE SEQUENCE</scope>
    <source>
        <strain evidence="2">IBT 15450</strain>
    </source>
</reference>
<protein>
    <submittedName>
        <fullName evidence="2">Uncharacterized protein</fullName>
    </submittedName>
</protein>
<accession>A0AAD6I3F2</accession>
<dbReference type="EMBL" id="JAQJZL010000015">
    <property type="protein sequence ID" value="KAJ6027450.1"/>
    <property type="molecule type" value="Genomic_DNA"/>
</dbReference>
<reference evidence="2" key="2">
    <citation type="submission" date="2023-01" db="EMBL/GenBank/DDBJ databases">
        <authorList>
            <person name="Petersen C."/>
        </authorList>
    </citation>
    <scope>NUCLEOTIDE SEQUENCE</scope>
    <source>
        <strain evidence="2">IBT 15450</strain>
    </source>
</reference>
<comment type="caution">
    <text evidence="2">The sequence shown here is derived from an EMBL/GenBank/DDBJ whole genome shotgun (WGS) entry which is preliminary data.</text>
</comment>
<sequence length="84" mass="9360">MQDPETGATLETTTQTETSSSSSSNDPSAKFAALRSRSDRNNDFDKPYDTDLDASRIDWGEDESLRLESMREAGFVPSSFEEDE</sequence>
<feature type="region of interest" description="Disordered" evidence="1">
    <location>
        <begin position="1"/>
        <end position="58"/>
    </location>
</feature>
<evidence type="ECO:0000313" key="3">
    <source>
        <dbReference type="Proteomes" id="UP001219568"/>
    </source>
</evidence>
<evidence type="ECO:0000313" key="2">
    <source>
        <dbReference type="EMBL" id="KAJ6027450.1"/>
    </source>
</evidence>
<dbReference type="AlphaFoldDB" id="A0AAD6I3F2"/>
<keyword evidence="3" id="KW-1185">Reference proteome</keyword>
<gene>
    <name evidence="2" type="ORF">N7460_012267</name>
</gene>
<feature type="compositionally biased region" description="Basic and acidic residues" evidence="1">
    <location>
        <begin position="36"/>
        <end position="58"/>
    </location>
</feature>
<organism evidence="2 3">
    <name type="scientific">Penicillium canescens</name>
    <dbReference type="NCBI Taxonomy" id="5083"/>
    <lineage>
        <taxon>Eukaryota</taxon>
        <taxon>Fungi</taxon>
        <taxon>Dikarya</taxon>
        <taxon>Ascomycota</taxon>
        <taxon>Pezizomycotina</taxon>
        <taxon>Eurotiomycetes</taxon>
        <taxon>Eurotiomycetidae</taxon>
        <taxon>Eurotiales</taxon>
        <taxon>Aspergillaceae</taxon>
        <taxon>Penicillium</taxon>
    </lineage>
</organism>
<name>A0AAD6I3F2_PENCN</name>
<proteinExistence type="predicted"/>
<dbReference type="Proteomes" id="UP001219568">
    <property type="component" value="Unassembled WGS sequence"/>
</dbReference>
<evidence type="ECO:0000256" key="1">
    <source>
        <dbReference type="SAM" id="MobiDB-lite"/>
    </source>
</evidence>